<evidence type="ECO:0000256" key="1">
    <source>
        <dbReference type="ARBA" id="ARBA00006672"/>
    </source>
</evidence>
<accession>A0A836E2J1</accession>
<keyword evidence="10" id="KW-1185">Reference proteome</keyword>
<evidence type="ECO:0000256" key="4">
    <source>
        <dbReference type="ARBA" id="ARBA00022771"/>
    </source>
</evidence>
<dbReference type="PANTHER" id="PTHR10044:SF174">
    <property type="entry name" value="DEATH-ASSOCIATED INHIBITOR OF APOPTOSIS 1"/>
    <property type="match status" value="1"/>
</dbReference>
<feature type="region of interest" description="Disordered" evidence="7">
    <location>
        <begin position="201"/>
        <end position="248"/>
    </location>
</feature>
<feature type="compositionally biased region" description="Low complexity" evidence="7">
    <location>
        <begin position="207"/>
        <end position="244"/>
    </location>
</feature>
<dbReference type="PROSITE" id="PS01282">
    <property type="entry name" value="BIR_REPEAT_1"/>
    <property type="match status" value="1"/>
</dbReference>
<protein>
    <submittedName>
        <fullName evidence="9">BIR7B protein</fullName>
    </submittedName>
</protein>
<dbReference type="GO" id="GO:0006915">
    <property type="term" value="P:apoptotic process"/>
    <property type="evidence" value="ECO:0007669"/>
    <property type="project" value="UniProtKB-KW"/>
</dbReference>
<comment type="similarity">
    <text evidence="1">Belongs to the IAP family.</text>
</comment>
<dbReference type="InterPro" id="IPR001370">
    <property type="entry name" value="BIR_rpt"/>
</dbReference>
<keyword evidence="2" id="KW-0053">Apoptosis</keyword>
<dbReference type="Gene3D" id="1.10.1170.10">
    <property type="entry name" value="Inhibitor Of Apoptosis Protein (2mihbC-IAP-1), Chain A"/>
    <property type="match status" value="2"/>
</dbReference>
<evidence type="ECO:0000259" key="8">
    <source>
        <dbReference type="PROSITE" id="PS50089"/>
    </source>
</evidence>
<dbReference type="GO" id="GO:0005634">
    <property type="term" value="C:nucleus"/>
    <property type="evidence" value="ECO:0007669"/>
    <property type="project" value="TreeGrafter"/>
</dbReference>
<dbReference type="GO" id="GO:0005737">
    <property type="term" value="C:cytoplasm"/>
    <property type="evidence" value="ECO:0007669"/>
    <property type="project" value="TreeGrafter"/>
</dbReference>
<keyword evidence="3" id="KW-0479">Metal-binding</keyword>
<dbReference type="EMBL" id="JAANHZ010000665">
    <property type="protein sequence ID" value="KAG5308349.1"/>
    <property type="molecule type" value="Genomic_DNA"/>
</dbReference>
<evidence type="ECO:0000256" key="6">
    <source>
        <dbReference type="PROSITE-ProRule" id="PRU00175"/>
    </source>
</evidence>
<feature type="domain" description="RING-type" evidence="8">
    <location>
        <begin position="256"/>
        <end position="291"/>
    </location>
</feature>
<dbReference type="Pfam" id="PF00653">
    <property type="entry name" value="BIR"/>
    <property type="match status" value="2"/>
</dbReference>
<keyword evidence="4 6" id="KW-0863">Zinc-finger</keyword>
<name>A0A836E2J1_9HYME</name>
<evidence type="ECO:0000256" key="3">
    <source>
        <dbReference type="ARBA" id="ARBA00022723"/>
    </source>
</evidence>
<dbReference type="InterPro" id="IPR050784">
    <property type="entry name" value="IAP"/>
</dbReference>
<dbReference type="InterPro" id="IPR013083">
    <property type="entry name" value="Znf_RING/FYVE/PHD"/>
</dbReference>
<dbReference type="Proteomes" id="UP000667349">
    <property type="component" value="Unassembled WGS sequence"/>
</dbReference>
<dbReference type="CDD" id="cd00022">
    <property type="entry name" value="BIR"/>
    <property type="match status" value="2"/>
</dbReference>
<proteinExistence type="inferred from homology"/>
<feature type="non-terminal residue" evidence="9">
    <location>
        <position position="1"/>
    </location>
</feature>
<gene>
    <name evidence="9" type="primary">Birc7b_1</name>
    <name evidence="9" type="ORF">G6Z75_0001481</name>
</gene>
<dbReference type="FunFam" id="1.10.1170.10:FF:000002">
    <property type="entry name" value="Baculoviral IAP repeat containing 7"/>
    <property type="match status" value="1"/>
</dbReference>
<reference evidence="9" key="1">
    <citation type="submission" date="2020-02" db="EMBL/GenBank/DDBJ databases">
        <title>Relaxed selection underlies rapid genomic changes in the transitions from sociality to social parasitism in ants.</title>
        <authorList>
            <person name="Bi X."/>
        </authorList>
    </citation>
    <scope>NUCLEOTIDE SEQUENCE</scope>
    <source>
        <strain evidence="9">BGI-DK2013a</strain>
        <tissue evidence="9">Whole body</tissue>
    </source>
</reference>
<organism evidence="9 10">
    <name type="scientific">Acromyrmex insinuator</name>
    <dbReference type="NCBI Taxonomy" id="230686"/>
    <lineage>
        <taxon>Eukaryota</taxon>
        <taxon>Metazoa</taxon>
        <taxon>Ecdysozoa</taxon>
        <taxon>Arthropoda</taxon>
        <taxon>Hexapoda</taxon>
        <taxon>Insecta</taxon>
        <taxon>Pterygota</taxon>
        <taxon>Neoptera</taxon>
        <taxon>Endopterygota</taxon>
        <taxon>Hymenoptera</taxon>
        <taxon>Apocrita</taxon>
        <taxon>Aculeata</taxon>
        <taxon>Formicoidea</taxon>
        <taxon>Formicidae</taxon>
        <taxon>Myrmicinae</taxon>
        <taxon>Acromyrmex</taxon>
    </lineage>
</organism>
<comment type="caution">
    <text evidence="9">The sequence shown here is derived from an EMBL/GenBank/DDBJ whole genome shotgun (WGS) entry which is preliminary data.</text>
</comment>
<evidence type="ECO:0000256" key="7">
    <source>
        <dbReference type="SAM" id="MobiDB-lite"/>
    </source>
</evidence>
<evidence type="ECO:0000313" key="9">
    <source>
        <dbReference type="EMBL" id="KAG5308349.1"/>
    </source>
</evidence>
<dbReference type="SUPFAM" id="SSF57924">
    <property type="entry name" value="Inhibitor of apoptosis (IAP) repeat"/>
    <property type="match status" value="2"/>
</dbReference>
<dbReference type="FunFam" id="1.10.1170.10:FF:000003">
    <property type="entry name" value="E3 ubiquitin-protein ligase XIAP"/>
    <property type="match status" value="1"/>
</dbReference>
<dbReference type="PANTHER" id="PTHR10044">
    <property type="entry name" value="INHIBITOR OF APOPTOSIS"/>
    <property type="match status" value="1"/>
</dbReference>
<dbReference type="Pfam" id="PF13920">
    <property type="entry name" value="zf-C3HC4_3"/>
    <property type="match status" value="1"/>
</dbReference>
<feature type="non-terminal residue" evidence="9">
    <location>
        <position position="303"/>
    </location>
</feature>
<dbReference type="Gene3D" id="3.30.40.10">
    <property type="entry name" value="Zinc/RING finger domain, C3HC4 (zinc finger)"/>
    <property type="match status" value="1"/>
</dbReference>
<sequence length="303" mass="34467">MSLDYRFESARLTSFKNWPCSWTKPEELAAAGFFYTGESDKVKCFECNIEICQWREEDNPMVDHQRWSGKYHEDREIEERVNSTLKELTSRPKHPEYASYAARLASYDRWPKAMSQTKEELATAGFYYTGSGDQTLCYHCGGGLRDWEPNDDPWVEHAKWFDYCPYLLLTKGIEFVSNITGRTYIGAENIPEVDKLNEKLEKADSESTASGSSQNSISSEITNNTEASAVSSEAKSEEQSVQSQGDKPCDKDARLCKICYSREVRIVFMPCGHLLACAECAKNMKICGVCRKNVELTVQVYIS</sequence>
<evidence type="ECO:0000313" key="10">
    <source>
        <dbReference type="Proteomes" id="UP000667349"/>
    </source>
</evidence>
<dbReference type="GO" id="GO:0008270">
    <property type="term" value="F:zinc ion binding"/>
    <property type="evidence" value="ECO:0007669"/>
    <property type="project" value="UniProtKB-KW"/>
</dbReference>
<dbReference type="GO" id="GO:0051726">
    <property type="term" value="P:regulation of cell cycle"/>
    <property type="evidence" value="ECO:0007669"/>
    <property type="project" value="TreeGrafter"/>
</dbReference>
<dbReference type="PROSITE" id="PS50143">
    <property type="entry name" value="BIR_REPEAT_2"/>
    <property type="match status" value="2"/>
</dbReference>
<keyword evidence="5" id="KW-0862">Zinc</keyword>
<dbReference type="InterPro" id="IPR001841">
    <property type="entry name" value="Znf_RING"/>
</dbReference>
<evidence type="ECO:0000256" key="2">
    <source>
        <dbReference type="ARBA" id="ARBA00022703"/>
    </source>
</evidence>
<dbReference type="AlphaFoldDB" id="A0A836E2J1"/>
<dbReference type="SMART" id="SM00238">
    <property type="entry name" value="BIR"/>
    <property type="match status" value="2"/>
</dbReference>
<dbReference type="PROSITE" id="PS50089">
    <property type="entry name" value="ZF_RING_2"/>
    <property type="match status" value="1"/>
</dbReference>
<evidence type="ECO:0000256" key="5">
    <source>
        <dbReference type="ARBA" id="ARBA00022833"/>
    </source>
</evidence>